<feature type="compositionally biased region" description="Polar residues" evidence="3">
    <location>
        <begin position="1016"/>
        <end position="1025"/>
    </location>
</feature>
<accession>A0A8K9UW44</accession>
<feature type="compositionally biased region" description="Low complexity" evidence="3">
    <location>
        <begin position="1005"/>
        <end position="1015"/>
    </location>
</feature>
<feature type="domain" description="Rab-GAP TBC" evidence="4">
    <location>
        <begin position="88"/>
        <end position="296"/>
    </location>
</feature>
<feature type="region of interest" description="Disordered" evidence="3">
    <location>
        <begin position="430"/>
        <end position="453"/>
    </location>
</feature>
<dbReference type="SUPFAM" id="SSF47923">
    <property type="entry name" value="Ypt/Rab-GAP domain of gyp1p"/>
    <property type="match status" value="2"/>
</dbReference>
<evidence type="ECO:0000256" key="2">
    <source>
        <dbReference type="ARBA" id="ARBA00067508"/>
    </source>
</evidence>
<feature type="compositionally biased region" description="Pro residues" evidence="3">
    <location>
        <begin position="1080"/>
        <end position="1094"/>
    </location>
</feature>
<feature type="compositionally biased region" description="Low complexity" evidence="3">
    <location>
        <begin position="732"/>
        <end position="741"/>
    </location>
</feature>
<feature type="compositionally biased region" description="Basic residues" evidence="3">
    <location>
        <begin position="522"/>
        <end position="531"/>
    </location>
</feature>
<feature type="compositionally biased region" description="Polar residues" evidence="3">
    <location>
        <begin position="1032"/>
        <end position="1072"/>
    </location>
</feature>
<feature type="compositionally biased region" description="Low complexity" evidence="3">
    <location>
        <begin position="989"/>
        <end position="998"/>
    </location>
</feature>
<feature type="compositionally biased region" description="Pro residues" evidence="3">
    <location>
        <begin position="1211"/>
        <end position="1260"/>
    </location>
</feature>
<dbReference type="FunFam" id="1.10.8.270:FF:000009">
    <property type="entry name" value="TBC1 domain family member 30"/>
    <property type="match status" value="1"/>
</dbReference>
<keyword evidence="6" id="KW-1185">Reference proteome</keyword>
<sequence length="1345" mass="145348">MKQARFNAGRRARSGPCVLRQGSSGVGNIISNVLKKRNGISRRAPRLLCTLEPGVDTRLKFTIEPSLGKNGFQQWYDALKAVVRLPTGIPKEWRKRVWLTLADQYLHSISIDWDKTLRFAFNERSNPDDDSLGIQIVKDLHRTGCSSYSGQEGEQDRVVLKRVLLAYARWNKAVGYCQGFNVLAALILEVTEGNESHALKVMIYLIDKVLPESYFANNLRSLSVDMAVFRDLLRMKLPHLSQHLHLLQKTADREAGGSYEPPLTNVFTMQWFLTMFATCLPPNTVLKIWDSVFFEGSEVLLRVALAIWSHLGEHIEYCQTADEFYSTMGWITQEMLENSLIDCSHLMQTVYSMAVFPFPQLAELREKYTYNITPFPTSNPNGSGGLGGWEGDEDEDEDEDAVVTAALGCLGPLGGLLAPELQRYQRHIKDQRGGEQGGNMADLSPGAVDGGGRAEHQAAINSMLQERMSTDISALKKQYSRIKRHQQQQARQLYIHTDRCPATSVLASQLHPSPVVNHLLLGRKPRNRLKHPPSSPSSLRGVPLPQAQSSPATPGPAPNPTPSGERGRNRLVSQAEDCQSRVGSPWRAHVRAHRRNIARARVQLGFGDMEDRHPHQSEEDGHPHQSEEDGHPHQSEEDGHPHQSEEDGHPHQSEEDGHPHLTEEDGHPHLTEEDGHPHLTEEDRHPHQTEERDGVGEGKADDEEGSHLPVSPAQASSKEVPAVVEEEEHLLSLELDSGSELNQTPPPLPSSPGETDPPPLPSSPRGTDPPPLPSSPRGTDPPPLPSSPRGTDPPPLPSSPRGTDPPPLPSSPRGTDPPPLPSSPRETDPPPLPSSPRETDQPPLLSSPRETDQPPLLSSPRETDQPPLPSSPRETDPDTLPSSPRETDPDTLPCSPIETDPDTLPSSPRETDPDTLPSSPRETDPDTLPSSPTIPELSVLPPLPRPPSSHHHHHQQSDPSISSQNIYCMRLSPGSPVTLTNTSPPVTLTNTSPPVTLSNPPPPVTLTNTSPPVTLSNATTPVTLSNPPPPVTLTNTSPPVTLTNTSPPVTLSNATTPVTLTNTSPPVTLSNATTPVTLTNPPPPVTLSNPPPPVTLTNTSPPVTLSNPPPPVTRSNPPPPVTLSNPPTPVTLSNPPTPGTLSKPPPPVTLSNPPTPLSNPPPPGTLTNPPPPPLSNPPTPLSNSPPPGTLYNPLPPVTLSNPPTPGTLTNPPTPDTLSNPPPPGTLTNPPPPVTITNPSPPVTITNPPPPVTITNPPPPVTLTNPHTPGTPLSPSLPLSCPSTPQDQPRATPQQVFSPFPSVKQHRRSAAARNLGLYGPTARTPTVHFPQLSLNRPSSTLSTRKR</sequence>
<feature type="compositionally biased region" description="Low complexity" evidence="3">
    <location>
        <begin position="1095"/>
        <end position="1106"/>
    </location>
</feature>
<feature type="compositionally biased region" description="Basic and acidic residues" evidence="3">
    <location>
        <begin position="609"/>
        <end position="699"/>
    </location>
</feature>
<dbReference type="PANTHER" id="PTHR13399:SF4">
    <property type="entry name" value="TBC1 DOMAIN FAMILY MEMBER 30"/>
    <property type="match status" value="1"/>
</dbReference>
<evidence type="ECO:0000313" key="6">
    <source>
        <dbReference type="Proteomes" id="UP000694395"/>
    </source>
</evidence>
<comment type="function">
    <text evidence="1">May act as a GTPase-activating protein for Rab family protein(s).</text>
</comment>
<organism evidence="5 6">
    <name type="scientific">Oncorhynchus mykiss</name>
    <name type="common">Rainbow trout</name>
    <name type="synonym">Salmo gairdneri</name>
    <dbReference type="NCBI Taxonomy" id="8022"/>
    <lineage>
        <taxon>Eukaryota</taxon>
        <taxon>Metazoa</taxon>
        <taxon>Chordata</taxon>
        <taxon>Craniata</taxon>
        <taxon>Vertebrata</taxon>
        <taxon>Euteleostomi</taxon>
        <taxon>Actinopterygii</taxon>
        <taxon>Neopterygii</taxon>
        <taxon>Teleostei</taxon>
        <taxon>Protacanthopterygii</taxon>
        <taxon>Salmoniformes</taxon>
        <taxon>Salmonidae</taxon>
        <taxon>Salmoninae</taxon>
        <taxon>Oncorhynchus</taxon>
    </lineage>
</organism>
<proteinExistence type="predicted"/>
<feature type="compositionally biased region" description="Pro residues" evidence="3">
    <location>
        <begin position="744"/>
        <end position="822"/>
    </location>
</feature>
<evidence type="ECO:0000259" key="4">
    <source>
        <dbReference type="PROSITE" id="PS50086"/>
    </source>
</evidence>
<dbReference type="InterPro" id="IPR000195">
    <property type="entry name" value="Rab-GAP-TBC_dom"/>
</dbReference>
<evidence type="ECO:0000256" key="1">
    <source>
        <dbReference type="ARBA" id="ARBA00043879"/>
    </source>
</evidence>
<dbReference type="FunFam" id="1.10.472.80:FF:000011">
    <property type="entry name" value="TBC1 domain family member 30"/>
    <property type="match status" value="1"/>
</dbReference>
<reference evidence="5" key="2">
    <citation type="submission" date="2025-09" db="UniProtKB">
        <authorList>
            <consortium name="Ensembl"/>
        </authorList>
    </citation>
    <scope>IDENTIFICATION</scope>
</reference>
<feature type="compositionally biased region" description="Polar residues" evidence="3">
    <location>
        <begin position="1285"/>
        <end position="1296"/>
    </location>
</feature>
<dbReference type="PROSITE" id="PS50086">
    <property type="entry name" value="TBC_RABGAP"/>
    <property type="match status" value="1"/>
</dbReference>
<dbReference type="Pfam" id="PF15733">
    <property type="entry name" value="DUF4682"/>
    <property type="match status" value="1"/>
</dbReference>
<feature type="compositionally biased region" description="Polar residues" evidence="3">
    <location>
        <begin position="1331"/>
        <end position="1345"/>
    </location>
</feature>
<dbReference type="Proteomes" id="UP000694395">
    <property type="component" value="Unassembled WGS sequence"/>
</dbReference>
<dbReference type="InterPro" id="IPR032738">
    <property type="entry name" value="Tbc1d30_C"/>
</dbReference>
<feature type="compositionally biased region" description="Low complexity" evidence="3">
    <location>
        <begin position="1198"/>
        <end position="1210"/>
    </location>
</feature>
<dbReference type="PANTHER" id="PTHR13399">
    <property type="entry name" value="TRANSLOCON-ASSOCIATED PROTEIN TRAP , GAMMA SUBUNIT"/>
    <property type="match status" value="1"/>
</dbReference>
<feature type="compositionally biased region" description="Low complexity" evidence="3">
    <location>
        <begin position="1261"/>
        <end position="1284"/>
    </location>
</feature>
<dbReference type="GO" id="GO:0005783">
    <property type="term" value="C:endoplasmic reticulum"/>
    <property type="evidence" value="ECO:0007669"/>
    <property type="project" value="TreeGrafter"/>
</dbReference>
<evidence type="ECO:0000313" key="5">
    <source>
        <dbReference type="Ensembl" id="ENSOMYP00000115316.1"/>
    </source>
</evidence>
<feature type="compositionally biased region" description="Polar residues" evidence="3">
    <location>
        <begin position="975"/>
        <end position="988"/>
    </location>
</feature>
<dbReference type="Gene3D" id="1.10.8.270">
    <property type="entry name" value="putative rabgap domain of human tbc1 domain family member 14 like domains"/>
    <property type="match status" value="1"/>
</dbReference>
<evidence type="ECO:0000256" key="3">
    <source>
        <dbReference type="SAM" id="MobiDB-lite"/>
    </source>
</evidence>
<dbReference type="GeneTree" id="ENSGT00940000159226"/>
<reference evidence="5" key="1">
    <citation type="submission" date="2025-08" db="UniProtKB">
        <authorList>
            <consortium name="Ensembl"/>
        </authorList>
    </citation>
    <scope>IDENTIFICATION</scope>
</reference>
<dbReference type="Pfam" id="PF00566">
    <property type="entry name" value="RabGAP-TBC"/>
    <property type="match status" value="1"/>
</dbReference>
<feature type="region of interest" description="Disordered" evidence="3">
    <location>
        <begin position="522"/>
        <end position="589"/>
    </location>
</feature>
<feature type="compositionally biased region" description="Pro residues" evidence="3">
    <location>
        <begin position="1107"/>
        <end position="1196"/>
    </location>
</feature>
<feature type="region of interest" description="Disordered" evidence="3">
    <location>
        <begin position="609"/>
        <end position="1345"/>
    </location>
</feature>
<dbReference type="SMART" id="SM00164">
    <property type="entry name" value="TBC"/>
    <property type="match status" value="1"/>
</dbReference>
<name>A0A8K9UW44_ONCMY</name>
<dbReference type="InterPro" id="IPR035969">
    <property type="entry name" value="Rab-GAP_TBC_sf"/>
</dbReference>
<protein>
    <recommendedName>
        <fullName evidence="2">TBC1 domain family member 30</fullName>
    </recommendedName>
</protein>
<dbReference type="Ensembl" id="ENSOMYT00000160134.1">
    <property type="protein sequence ID" value="ENSOMYP00000115316.1"/>
    <property type="gene ID" value="ENSOMYG00000049158.1"/>
</dbReference>
<dbReference type="Gene3D" id="1.10.472.80">
    <property type="entry name" value="Ypt/Rab-GAP domain of gyp1p, domain 3"/>
    <property type="match status" value="1"/>
</dbReference>